<comment type="catalytic activity">
    <reaction evidence="1">
        <text>S-ubiquitinyl-[E2 ubiquitin-conjugating enzyme]-L-cysteine + [acceptor protein]-L-lysine = [E2 ubiquitin-conjugating enzyme]-L-cysteine + N(6)-ubiquitinyl-[acceptor protein]-L-lysine.</text>
        <dbReference type="EC" id="2.3.2.27"/>
    </reaction>
</comment>
<reference evidence="12" key="1">
    <citation type="journal article" date="2021" name="Front. Plant Sci.">
        <title>Chromosome-Scale Genome Assembly for Chinese Sour Jujube and Insights Into Its Genome Evolution and Domestication Signature.</title>
        <authorList>
            <person name="Shen L.-Y."/>
            <person name="Luo H."/>
            <person name="Wang X.-L."/>
            <person name="Wang X.-M."/>
            <person name="Qiu X.-J."/>
            <person name="Liu H."/>
            <person name="Zhou S.-S."/>
            <person name="Jia K.-H."/>
            <person name="Nie S."/>
            <person name="Bao Y.-T."/>
            <person name="Zhang R.-G."/>
            <person name="Yun Q.-Z."/>
            <person name="Chai Y.-H."/>
            <person name="Lu J.-Y."/>
            <person name="Li Y."/>
            <person name="Zhao S.-W."/>
            <person name="Mao J.-F."/>
            <person name="Jia S.-G."/>
            <person name="Mao Y.-M."/>
        </authorList>
    </citation>
    <scope>NUCLEOTIDE SEQUENCE</scope>
    <source>
        <strain evidence="12">AT0</strain>
        <tissue evidence="12">Leaf</tissue>
    </source>
</reference>
<evidence type="ECO:0000259" key="11">
    <source>
        <dbReference type="PROSITE" id="PS50089"/>
    </source>
</evidence>
<keyword evidence="4" id="KW-0808">Transferase</keyword>
<dbReference type="Pfam" id="PF13639">
    <property type="entry name" value="zf-RING_2"/>
    <property type="match status" value="1"/>
</dbReference>
<evidence type="ECO:0000256" key="9">
    <source>
        <dbReference type="PROSITE-ProRule" id="PRU00175"/>
    </source>
</evidence>
<comment type="pathway">
    <text evidence="2">Protein modification; protein ubiquitination.</text>
</comment>
<gene>
    <name evidence="12" type="ORF">FEM48_Zijuj09G0124100</name>
</gene>
<dbReference type="InterPro" id="IPR013083">
    <property type="entry name" value="Znf_RING/FYVE/PHD"/>
</dbReference>
<feature type="region of interest" description="Disordered" evidence="10">
    <location>
        <begin position="413"/>
        <end position="551"/>
    </location>
</feature>
<dbReference type="EC" id="2.3.2.27" evidence="3"/>
<name>A0A978USZ8_ZIZJJ</name>
<feature type="compositionally biased region" description="Low complexity" evidence="10">
    <location>
        <begin position="231"/>
        <end position="252"/>
    </location>
</feature>
<dbReference type="PROSITE" id="PS50089">
    <property type="entry name" value="ZF_RING_2"/>
    <property type="match status" value="1"/>
</dbReference>
<dbReference type="Gene3D" id="3.30.40.10">
    <property type="entry name" value="Zinc/RING finger domain, C3HC4 (zinc finger)"/>
    <property type="match status" value="1"/>
</dbReference>
<feature type="compositionally biased region" description="Polar residues" evidence="10">
    <location>
        <begin position="429"/>
        <end position="463"/>
    </location>
</feature>
<sequence>MQGQGSSIGSFPETIDIAHGSVSNSAGTSQQTTLNNILNPVESRLSHYLATGEVRINARNHDMQSFTSSGEPSGSTLQNETVDDGIKIEHGWPTSYSSGSGIGPVSEERRLEPSNIIFPGRACMGNIGNQVRNESSFFQGSSSSHVHQNMNRNAGYIGSSGNSGQGLAASIGPNLYKSGGLPTDQTSCSSVSSDIIGSSSGSSGRIVGEHDVGSGSFGNWGLSCKRKALEGTSGQSYTGGSSSSFPQAESSSWHAGPAHNNPSSTLRLSMPSCNYSSGSTPEQQNLRTGIAIRAVTSDAFPSSSVTGNSESMTRHFGRDFDTGPQEESVPFNLSSVGTARRSSLCSPHQSPRAAPFNDSLDLRSTTVVAANSGASQSQSHAMHMPGFSGNMHPFPWNGASSSRVGSISTFLSGERGTELREEANLRSIPRNSAENTTFLPATEIRNSAQDPTSWSLASGNASTSIGIPSSSRIASSSSNPPLPSPAWLPHHNSPPHDHQRLSEFAPWSLFPSVDSQPRGRTGHLNPLPPGPSSPSQDTIMSSGPNNQSHRQHLRSAFLMERHGDDVLNMPHSLRALAADIEGRRRLISEIRQVLNAMRRGENLRVELGALKFFVDEGDNVLSFLLVNTDSVVLLLATDPNMVICQDYMLFDPFIYHGMAEMHDRHRDMRLDVDNMSYEELLALEERIGDVSTGLSEEIILKLMKQRKYVLIRTNSPPDMEPCCICQEEYDGGDDIGTLECGHDFHTNCIKQWLMQKNLCPICKTTGLLNMKED</sequence>
<dbReference type="SMART" id="SM00184">
    <property type="entry name" value="RING"/>
    <property type="match status" value="1"/>
</dbReference>
<dbReference type="PANTHER" id="PTHR22937:SF224">
    <property type="entry name" value="E3 UBIQUITIN-PROTEIN LIGASE MBR1-RELATED"/>
    <property type="match status" value="1"/>
</dbReference>
<dbReference type="GO" id="GO:0010228">
    <property type="term" value="P:vegetative to reproductive phase transition of meristem"/>
    <property type="evidence" value="ECO:0007669"/>
    <property type="project" value="UniProtKB-ARBA"/>
</dbReference>
<dbReference type="AlphaFoldDB" id="A0A978USZ8"/>
<keyword evidence="6 9" id="KW-0863">Zinc-finger</keyword>
<protein>
    <recommendedName>
        <fullName evidence="3">RING-type E3 ubiquitin transferase</fullName>
        <ecNumber evidence="3">2.3.2.27</ecNumber>
    </recommendedName>
</protein>
<keyword evidence="5" id="KW-0479">Metal-binding</keyword>
<feature type="compositionally biased region" description="Polar residues" evidence="10">
    <location>
        <begin position="536"/>
        <end position="548"/>
    </location>
</feature>
<dbReference type="FunFam" id="3.30.40.10:FF:000309">
    <property type="entry name" value="E3 ubiquitin-protein ligase MBR2"/>
    <property type="match status" value="1"/>
</dbReference>
<dbReference type="GO" id="GO:0043161">
    <property type="term" value="P:proteasome-mediated ubiquitin-dependent protein catabolic process"/>
    <property type="evidence" value="ECO:0007669"/>
    <property type="project" value="UniProtKB-ARBA"/>
</dbReference>
<feature type="region of interest" description="Disordered" evidence="10">
    <location>
        <begin position="231"/>
        <end position="283"/>
    </location>
</feature>
<keyword evidence="7" id="KW-0833">Ubl conjugation pathway</keyword>
<evidence type="ECO:0000256" key="6">
    <source>
        <dbReference type="ARBA" id="ARBA00022771"/>
    </source>
</evidence>
<feature type="compositionally biased region" description="Basic and acidic residues" evidence="10">
    <location>
        <begin position="415"/>
        <end position="424"/>
    </location>
</feature>
<dbReference type="InterPro" id="IPR001841">
    <property type="entry name" value="Znf_RING"/>
</dbReference>
<evidence type="ECO:0000313" key="12">
    <source>
        <dbReference type="EMBL" id="KAH7517998.1"/>
    </source>
</evidence>
<evidence type="ECO:0000256" key="5">
    <source>
        <dbReference type="ARBA" id="ARBA00022723"/>
    </source>
</evidence>
<dbReference type="GO" id="GO:0061630">
    <property type="term" value="F:ubiquitin protein ligase activity"/>
    <property type="evidence" value="ECO:0007669"/>
    <property type="project" value="UniProtKB-EC"/>
</dbReference>
<comment type="caution">
    <text evidence="12">The sequence shown here is derived from an EMBL/GenBank/DDBJ whole genome shotgun (WGS) entry which is preliminary data.</text>
</comment>
<proteinExistence type="predicted"/>
<organism evidence="12 13">
    <name type="scientific">Ziziphus jujuba var. spinosa</name>
    <dbReference type="NCBI Taxonomy" id="714518"/>
    <lineage>
        <taxon>Eukaryota</taxon>
        <taxon>Viridiplantae</taxon>
        <taxon>Streptophyta</taxon>
        <taxon>Embryophyta</taxon>
        <taxon>Tracheophyta</taxon>
        <taxon>Spermatophyta</taxon>
        <taxon>Magnoliopsida</taxon>
        <taxon>eudicotyledons</taxon>
        <taxon>Gunneridae</taxon>
        <taxon>Pentapetalae</taxon>
        <taxon>rosids</taxon>
        <taxon>fabids</taxon>
        <taxon>Rosales</taxon>
        <taxon>Rhamnaceae</taxon>
        <taxon>Paliureae</taxon>
        <taxon>Ziziphus</taxon>
    </lineage>
</organism>
<feature type="domain" description="RING-type" evidence="11">
    <location>
        <begin position="722"/>
        <end position="763"/>
    </location>
</feature>
<dbReference type="SUPFAM" id="SSF57850">
    <property type="entry name" value="RING/U-box"/>
    <property type="match status" value="1"/>
</dbReference>
<dbReference type="PANTHER" id="PTHR22937">
    <property type="entry name" value="E3 UBIQUITIN-PROTEIN LIGASE RNF165"/>
    <property type="match status" value="1"/>
</dbReference>
<dbReference type="EMBL" id="JAEACU010000009">
    <property type="protein sequence ID" value="KAH7517998.1"/>
    <property type="molecule type" value="Genomic_DNA"/>
</dbReference>
<evidence type="ECO:0000256" key="3">
    <source>
        <dbReference type="ARBA" id="ARBA00012483"/>
    </source>
</evidence>
<evidence type="ECO:0000313" key="13">
    <source>
        <dbReference type="Proteomes" id="UP000813462"/>
    </source>
</evidence>
<evidence type="ECO:0000256" key="2">
    <source>
        <dbReference type="ARBA" id="ARBA00004906"/>
    </source>
</evidence>
<evidence type="ECO:0000256" key="10">
    <source>
        <dbReference type="SAM" id="MobiDB-lite"/>
    </source>
</evidence>
<evidence type="ECO:0000256" key="1">
    <source>
        <dbReference type="ARBA" id="ARBA00000900"/>
    </source>
</evidence>
<evidence type="ECO:0000256" key="7">
    <source>
        <dbReference type="ARBA" id="ARBA00022786"/>
    </source>
</evidence>
<keyword evidence="8" id="KW-0862">Zinc</keyword>
<accession>A0A978USZ8</accession>
<dbReference type="GO" id="GO:0008270">
    <property type="term" value="F:zinc ion binding"/>
    <property type="evidence" value="ECO:0007669"/>
    <property type="project" value="UniProtKB-KW"/>
</dbReference>
<evidence type="ECO:0000256" key="4">
    <source>
        <dbReference type="ARBA" id="ARBA00022679"/>
    </source>
</evidence>
<feature type="compositionally biased region" description="Low complexity" evidence="10">
    <location>
        <begin position="464"/>
        <end position="479"/>
    </location>
</feature>
<dbReference type="Proteomes" id="UP000813462">
    <property type="component" value="Unassembled WGS sequence"/>
</dbReference>
<dbReference type="InterPro" id="IPR045191">
    <property type="entry name" value="MBR1/2-like"/>
</dbReference>
<feature type="compositionally biased region" description="Polar residues" evidence="10">
    <location>
        <begin position="260"/>
        <end position="283"/>
    </location>
</feature>
<evidence type="ECO:0000256" key="8">
    <source>
        <dbReference type="ARBA" id="ARBA00022833"/>
    </source>
</evidence>